<dbReference type="eggNOG" id="COG2853">
    <property type="taxonomic scope" value="Bacteria"/>
</dbReference>
<evidence type="ECO:0000256" key="2">
    <source>
        <dbReference type="ARBA" id="ARBA00022729"/>
    </source>
</evidence>
<dbReference type="Pfam" id="PF04333">
    <property type="entry name" value="MlaA"/>
    <property type="match status" value="1"/>
</dbReference>
<protein>
    <submittedName>
        <fullName evidence="3">Lipid asymmetry ABC transporter MlaABCDEF, lipoprotein MlaA</fullName>
    </submittedName>
</protein>
<dbReference type="HOGENOM" id="CLU_059326_2_1_7"/>
<sequence length="239" mass="26979">MKKVIIAVLFCSILGANETDISSFDDEFSDKPIFDPLSGYNRVMTDVNDFMYRNMFTPVFKGYDYIMPDEGQTAISNFFDNILFPIRFINNLLQFKFANAGEETLRFIANTVVGFGGISDVATNVYGLKKHDEDFGQTLGYWGVGSGFPVVIPILGQSNLRDIAGLGGDYFINPLSYSNDVWARDSKFFDLNLAIKTEQMINENSLDPEKYQKATSGAVDLYTFIKNAYEQRRNALIKE</sequence>
<dbReference type="KEGG" id="caj:CIG1485E_0423"/>
<keyword evidence="2" id="KW-0732">Signal</keyword>
<dbReference type="AlphaFoldDB" id="A0A076FEL9"/>
<keyword evidence="3" id="KW-0449">Lipoprotein</keyword>
<evidence type="ECO:0000313" key="4">
    <source>
        <dbReference type="Proteomes" id="UP000028486"/>
    </source>
</evidence>
<evidence type="ECO:0000313" key="3">
    <source>
        <dbReference type="EMBL" id="AII14289.1"/>
    </source>
</evidence>
<dbReference type="STRING" id="1244531.CIG2463D_0424"/>
<organism evidence="3 4">
    <name type="scientific">Campylobacter iguaniorum</name>
    <dbReference type="NCBI Taxonomy" id="1244531"/>
    <lineage>
        <taxon>Bacteria</taxon>
        <taxon>Pseudomonadati</taxon>
        <taxon>Campylobacterota</taxon>
        <taxon>Epsilonproteobacteria</taxon>
        <taxon>Campylobacterales</taxon>
        <taxon>Campylobacteraceae</taxon>
        <taxon>Campylobacter</taxon>
    </lineage>
</organism>
<dbReference type="GO" id="GO:0016020">
    <property type="term" value="C:membrane"/>
    <property type="evidence" value="ECO:0007669"/>
    <property type="project" value="InterPro"/>
</dbReference>
<dbReference type="Proteomes" id="UP000028486">
    <property type="component" value="Chromosome"/>
</dbReference>
<gene>
    <name evidence="3" type="ORF">CIG1485E_0423</name>
</gene>
<dbReference type="PATRIC" id="fig|1244531.5.peg.431"/>
<dbReference type="PANTHER" id="PTHR30035:SF3">
    <property type="entry name" value="INTERMEMBRANE PHOSPHOLIPID TRANSPORT SYSTEM LIPOPROTEIN MLAA"/>
    <property type="match status" value="1"/>
</dbReference>
<accession>A0A076FEL9</accession>
<name>A0A076FEL9_9BACT</name>
<keyword evidence="4" id="KW-1185">Reference proteome</keyword>
<dbReference type="EMBL" id="CP009043">
    <property type="protein sequence ID" value="AII14289.1"/>
    <property type="molecule type" value="Genomic_DNA"/>
</dbReference>
<dbReference type="PANTHER" id="PTHR30035">
    <property type="entry name" value="LIPOPROTEIN VACJ-RELATED"/>
    <property type="match status" value="1"/>
</dbReference>
<proteinExistence type="inferred from homology"/>
<reference evidence="4" key="1">
    <citation type="journal article" date="2014" name="Genome Announc.">
        <title>Complete Genome Sequence of Campylobacter iguaniorum Strain 1485ET, Isolated from a Bearded Dragon (Pogona vitticeps).</title>
        <authorList>
            <person name="Gilbert M.J."/>
            <person name="Miller W.G."/>
            <person name="Yee E."/>
            <person name="Kik M."/>
            <person name="Wagenaar J.A."/>
            <person name="Duim B."/>
        </authorList>
    </citation>
    <scope>NUCLEOTIDE SEQUENCE [LARGE SCALE GENOMIC DNA]</scope>
    <source>
        <strain evidence="4">1485E</strain>
    </source>
</reference>
<dbReference type="OrthoDB" id="9785326at2"/>
<comment type="similarity">
    <text evidence="1">Belongs to the MlaA family.</text>
</comment>
<dbReference type="PRINTS" id="PR01805">
    <property type="entry name" value="VACJLIPOPROT"/>
</dbReference>
<dbReference type="InterPro" id="IPR007428">
    <property type="entry name" value="MlaA"/>
</dbReference>
<dbReference type="GO" id="GO:0120010">
    <property type="term" value="P:intermembrane phospholipid transfer"/>
    <property type="evidence" value="ECO:0007669"/>
    <property type="project" value="TreeGrafter"/>
</dbReference>
<dbReference type="RefSeq" id="WP_038453208.1">
    <property type="nucleotide sequence ID" value="NZ_CP009043.1"/>
</dbReference>
<evidence type="ECO:0000256" key="1">
    <source>
        <dbReference type="ARBA" id="ARBA00010634"/>
    </source>
</evidence>